<evidence type="ECO:0000256" key="1">
    <source>
        <dbReference type="SAM" id="SignalP"/>
    </source>
</evidence>
<dbReference type="InterPro" id="IPR036056">
    <property type="entry name" value="Fibrinogen-like_C"/>
</dbReference>
<dbReference type="SUPFAM" id="SSF56496">
    <property type="entry name" value="Fibrinogen C-terminal domain-like"/>
    <property type="match status" value="1"/>
</dbReference>
<keyword evidence="1" id="KW-0732">Signal</keyword>
<dbReference type="InterPro" id="IPR014716">
    <property type="entry name" value="Fibrinogen_a/b/g_C_1"/>
</dbReference>
<name>A0A913XFT8_EXADI</name>
<dbReference type="Gene3D" id="3.90.215.10">
    <property type="entry name" value="Gamma Fibrinogen, chain A, domain 1"/>
    <property type="match status" value="1"/>
</dbReference>
<keyword evidence="4" id="KW-1185">Reference proteome</keyword>
<dbReference type="InterPro" id="IPR003609">
    <property type="entry name" value="Pan_app"/>
</dbReference>
<feature type="signal peptide" evidence="1">
    <location>
        <begin position="1"/>
        <end position="21"/>
    </location>
</feature>
<reference evidence="3" key="1">
    <citation type="submission" date="2022-11" db="UniProtKB">
        <authorList>
            <consortium name="EnsemblMetazoa"/>
        </authorList>
    </citation>
    <scope>IDENTIFICATION</scope>
</reference>
<feature type="domain" description="Apple" evidence="2">
    <location>
        <begin position="18"/>
        <end position="108"/>
    </location>
</feature>
<dbReference type="EnsemblMetazoa" id="XM_021048442.2">
    <property type="protein sequence ID" value="XP_020904101.1"/>
    <property type="gene ID" value="LOC110242458"/>
</dbReference>
<sequence>MKNKSLELFVVILASVWCTIGGNMMEEDVVFYQEKGTFLKDHVISTHHVTTPIDCSFLCTSVEKCESYNYKPRGPGEQDLCQLNNATRQTKPLAIVSDAAFNHYTPKLTYYDCLAYLKDGFSENGVFTITDDKGNLFPAYCDFTSEPRSAWTLIMSHAFKMSHMPEFCTKELSMNVPLQENNPNWERYRLPLSQMYHLSNVSSHVRISTGFSKFGIDFTDYMRAQISDINILKFTGNAVCKTIEYINVRENIGEGVTAPFWQSNNQTSIFHVNTFKNPCDFDATSGAAPNERNFGMYCANKNETSREFRGTADPDSTTEYWFGGYV</sequence>
<dbReference type="SUPFAM" id="SSF57414">
    <property type="entry name" value="Hairpin loop containing domain-like"/>
    <property type="match status" value="1"/>
</dbReference>
<organism evidence="3 4">
    <name type="scientific">Exaiptasia diaphana</name>
    <name type="common">Tropical sea anemone</name>
    <name type="synonym">Aiptasia pulchella</name>
    <dbReference type="NCBI Taxonomy" id="2652724"/>
    <lineage>
        <taxon>Eukaryota</taxon>
        <taxon>Metazoa</taxon>
        <taxon>Cnidaria</taxon>
        <taxon>Anthozoa</taxon>
        <taxon>Hexacorallia</taxon>
        <taxon>Actiniaria</taxon>
        <taxon>Aiptasiidae</taxon>
        <taxon>Exaiptasia</taxon>
    </lineage>
</organism>
<evidence type="ECO:0000313" key="3">
    <source>
        <dbReference type="EnsemblMetazoa" id="XP_020904101.1"/>
    </source>
</evidence>
<evidence type="ECO:0000259" key="2">
    <source>
        <dbReference type="PROSITE" id="PS50948"/>
    </source>
</evidence>
<dbReference type="PROSITE" id="PS50948">
    <property type="entry name" value="PAN"/>
    <property type="match status" value="1"/>
</dbReference>
<accession>A0A913XFT8</accession>
<dbReference type="Proteomes" id="UP000887567">
    <property type="component" value="Unplaced"/>
</dbReference>
<dbReference type="OrthoDB" id="5945834at2759"/>
<dbReference type="GeneID" id="110242458"/>
<dbReference type="KEGG" id="epa:110242458"/>
<dbReference type="AlphaFoldDB" id="A0A913XFT8"/>
<protein>
    <recommendedName>
        <fullName evidence="2">Apple domain-containing protein</fullName>
    </recommendedName>
</protein>
<evidence type="ECO:0000313" key="4">
    <source>
        <dbReference type="Proteomes" id="UP000887567"/>
    </source>
</evidence>
<dbReference type="RefSeq" id="XP_020904101.1">
    <property type="nucleotide sequence ID" value="XM_021048442.2"/>
</dbReference>
<feature type="chain" id="PRO_5036802486" description="Apple domain-containing protein" evidence="1">
    <location>
        <begin position="22"/>
        <end position="326"/>
    </location>
</feature>
<proteinExistence type="predicted"/>
<dbReference type="Pfam" id="PF00024">
    <property type="entry name" value="PAN_1"/>
    <property type="match status" value="1"/>
</dbReference>